<feature type="transmembrane region" description="Helical" evidence="1">
    <location>
        <begin position="181"/>
        <end position="203"/>
    </location>
</feature>
<feature type="transmembrane region" description="Helical" evidence="1">
    <location>
        <begin position="416"/>
        <end position="435"/>
    </location>
</feature>
<organism evidence="2 3">
    <name type="scientific">Candidatus Protoclostridium stercorigallinarum</name>
    <dbReference type="NCBI Taxonomy" id="2838741"/>
    <lineage>
        <taxon>Bacteria</taxon>
        <taxon>Bacillati</taxon>
        <taxon>Bacillota</taxon>
        <taxon>Clostridia</taxon>
        <taxon>Candidatus Protoclostridium</taxon>
    </lineage>
</organism>
<reference evidence="2" key="2">
    <citation type="submission" date="2021-04" db="EMBL/GenBank/DDBJ databases">
        <authorList>
            <person name="Gilroy R."/>
        </authorList>
    </citation>
    <scope>NUCLEOTIDE SEQUENCE</scope>
    <source>
        <strain evidence="2">12435</strain>
    </source>
</reference>
<sequence>MICRNCHRDAGNENYCPYCGAPMKRQYCPRCGVPLPPDGSACYSCGWTEKRTVSSSRYEEAPEVSSADRGLIAGKQRGADVPAETGAPKRTVAQTLMSLISGIAVLAAIGVTVYMMLMGNMFSAEGTALDPLNMTPAEGGSFGLVTNYTDIYNFFTGGILDMFSEFDPSNISAIVEPVCRILLVGTYLLAAVVVAIAAVIAVLRFIVGMVRGRNFSMAGFAAVTFGAVGMMWFTGRIGYYGDFVGEGSGTFLCMILAAAALGVCLLQNLVFAGRRLAKLGSILKLLTNAGICACAAICFLMFPFGISEGYSGKGSEVLGVALDLAASVFGEGEGPDVTVSIFGIVYMAALLILTVKYVFTLSFFTGKTASRLAGTFKFDGYKDKGFVFRSLLFLLGAALYAAAGIMYLSSCSAKPSTAFVAFCVSAAVLFVLSIINRMCLNRDQI</sequence>
<protein>
    <submittedName>
        <fullName evidence="2">Zinc ribbon domain-containing protein</fullName>
    </submittedName>
</protein>
<feature type="transmembrane region" description="Helical" evidence="1">
    <location>
        <begin position="96"/>
        <end position="117"/>
    </location>
</feature>
<dbReference type="EMBL" id="DXHS01000076">
    <property type="protein sequence ID" value="HIW02646.1"/>
    <property type="molecule type" value="Genomic_DNA"/>
</dbReference>
<evidence type="ECO:0000256" key="1">
    <source>
        <dbReference type="SAM" id="Phobius"/>
    </source>
</evidence>
<feature type="transmembrane region" description="Helical" evidence="1">
    <location>
        <begin position="215"/>
        <end position="235"/>
    </location>
</feature>
<feature type="transmembrane region" description="Helical" evidence="1">
    <location>
        <begin position="341"/>
        <end position="365"/>
    </location>
</feature>
<evidence type="ECO:0000313" key="3">
    <source>
        <dbReference type="Proteomes" id="UP000823990"/>
    </source>
</evidence>
<evidence type="ECO:0000313" key="2">
    <source>
        <dbReference type="EMBL" id="HIW02646.1"/>
    </source>
</evidence>
<dbReference type="Proteomes" id="UP000823990">
    <property type="component" value="Unassembled WGS sequence"/>
</dbReference>
<reference evidence="2" key="1">
    <citation type="journal article" date="2021" name="PeerJ">
        <title>Extensive microbial diversity within the chicken gut microbiome revealed by metagenomics and culture.</title>
        <authorList>
            <person name="Gilroy R."/>
            <person name="Ravi A."/>
            <person name="Getino M."/>
            <person name="Pursley I."/>
            <person name="Horton D.L."/>
            <person name="Alikhan N.F."/>
            <person name="Baker D."/>
            <person name="Gharbi K."/>
            <person name="Hall N."/>
            <person name="Watson M."/>
            <person name="Adriaenssens E.M."/>
            <person name="Foster-Nyarko E."/>
            <person name="Jarju S."/>
            <person name="Secka A."/>
            <person name="Antonio M."/>
            <person name="Oren A."/>
            <person name="Chaudhuri R.R."/>
            <person name="La Ragione R."/>
            <person name="Hildebrand F."/>
            <person name="Pallen M.J."/>
        </authorList>
    </citation>
    <scope>NUCLEOTIDE SEQUENCE</scope>
    <source>
        <strain evidence="2">12435</strain>
    </source>
</reference>
<feature type="transmembrane region" description="Helical" evidence="1">
    <location>
        <begin position="247"/>
        <end position="273"/>
    </location>
</feature>
<feature type="transmembrane region" description="Helical" evidence="1">
    <location>
        <begin position="285"/>
        <end position="306"/>
    </location>
</feature>
<feature type="transmembrane region" description="Helical" evidence="1">
    <location>
        <begin position="386"/>
        <end position="410"/>
    </location>
</feature>
<keyword evidence="1" id="KW-1133">Transmembrane helix</keyword>
<name>A0A9D1TSJ9_9FIRM</name>
<accession>A0A9D1TSJ9</accession>
<proteinExistence type="predicted"/>
<keyword evidence="1" id="KW-0472">Membrane</keyword>
<gene>
    <name evidence="2" type="ORF">H9892_04840</name>
</gene>
<dbReference type="AlphaFoldDB" id="A0A9D1TSJ9"/>
<comment type="caution">
    <text evidence="2">The sequence shown here is derived from an EMBL/GenBank/DDBJ whole genome shotgun (WGS) entry which is preliminary data.</text>
</comment>
<keyword evidence="1" id="KW-0812">Transmembrane</keyword>